<feature type="compositionally biased region" description="Polar residues" evidence="1">
    <location>
        <begin position="416"/>
        <end position="426"/>
    </location>
</feature>
<feature type="region of interest" description="Disordered" evidence="1">
    <location>
        <begin position="404"/>
        <end position="426"/>
    </location>
</feature>
<feature type="compositionally biased region" description="Basic and acidic residues" evidence="1">
    <location>
        <begin position="275"/>
        <end position="301"/>
    </location>
</feature>
<name>M4C0W7_HYAAE</name>
<reference evidence="3" key="1">
    <citation type="journal article" date="2010" name="Science">
        <title>Signatures of adaptation to obligate biotrophy in the Hyaloperonospora arabidopsidis genome.</title>
        <authorList>
            <person name="Baxter L."/>
            <person name="Tripathy S."/>
            <person name="Ishaque N."/>
            <person name="Boot N."/>
            <person name="Cabral A."/>
            <person name="Kemen E."/>
            <person name="Thines M."/>
            <person name="Ah-Fong A."/>
            <person name="Anderson R."/>
            <person name="Badejoko W."/>
            <person name="Bittner-Eddy P."/>
            <person name="Boore J.L."/>
            <person name="Chibucos M.C."/>
            <person name="Coates M."/>
            <person name="Dehal P."/>
            <person name="Delehaunty K."/>
            <person name="Dong S."/>
            <person name="Downton P."/>
            <person name="Dumas B."/>
            <person name="Fabro G."/>
            <person name="Fronick C."/>
            <person name="Fuerstenberg S.I."/>
            <person name="Fulton L."/>
            <person name="Gaulin E."/>
            <person name="Govers F."/>
            <person name="Hughes L."/>
            <person name="Humphray S."/>
            <person name="Jiang R.H."/>
            <person name="Judelson H."/>
            <person name="Kamoun S."/>
            <person name="Kyung K."/>
            <person name="Meijer H."/>
            <person name="Minx P."/>
            <person name="Morris P."/>
            <person name="Nelson J."/>
            <person name="Phuntumart V."/>
            <person name="Qutob D."/>
            <person name="Rehmany A."/>
            <person name="Rougon-Cardoso A."/>
            <person name="Ryden P."/>
            <person name="Torto-Alalibo T."/>
            <person name="Studholme D."/>
            <person name="Wang Y."/>
            <person name="Win J."/>
            <person name="Wood J."/>
            <person name="Clifton S.W."/>
            <person name="Rogers J."/>
            <person name="Van den Ackerveken G."/>
            <person name="Jones J.D."/>
            <person name="McDowell J.M."/>
            <person name="Beynon J."/>
            <person name="Tyler B.M."/>
        </authorList>
    </citation>
    <scope>NUCLEOTIDE SEQUENCE [LARGE SCALE GENOMIC DNA]</scope>
    <source>
        <strain evidence="3">Emoy2</strain>
    </source>
</reference>
<evidence type="ECO:0000256" key="1">
    <source>
        <dbReference type="SAM" id="MobiDB-lite"/>
    </source>
</evidence>
<feature type="compositionally biased region" description="Basic and acidic residues" evidence="1">
    <location>
        <begin position="314"/>
        <end position="329"/>
    </location>
</feature>
<dbReference type="AlphaFoldDB" id="M4C0W7"/>
<evidence type="ECO:0000313" key="2">
    <source>
        <dbReference type="EnsemblProtists" id="HpaP812671"/>
    </source>
</evidence>
<dbReference type="Proteomes" id="UP000011713">
    <property type="component" value="Unassembled WGS sequence"/>
</dbReference>
<evidence type="ECO:0000313" key="3">
    <source>
        <dbReference type="Proteomes" id="UP000011713"/>
    </source>
</evidence>
<dbReference type="eggNOG" id="ENOG502RQJZ">
    <property type="taxonomic scope" value="Eukaryota"/>
</dbReference>
<sequence length="473" mass="52679">MTTRVSKMRQALLVKPHLPEPRRNPWSLSCRTRMLRNLDSRESTSSEDVALEYPVPEHHLAYNDDKSDASSDIFVDAIEEQKLVEHTIQSWSFDKDDHSADESSDQTFGTTLSVDAFTVGDGAALLSPVNLEVFQEVDNKCLRSSICESDRRLSFHSEYSYREPSSDSQTARGSLASSSLSGAFRFNEEARDGSFRSRIDSYTDSTRSRIDSYADSTRSRIDSYADSTRSRGDSYADSVRFRTDSHADMFRSRGNSLDDEVRSRGDSYADVSTKSYHDEPSFTDEGNHDDGPKIFDTDSDRASSVISDSPGSDKNIREVEKDEVHDEAQATRTKSNSRWRAASVLSALSSRRSSKPTSSPASSFEEEEKDTKVPPATTLPSITGLSSVAGLLNRKLSVPMSKLSTTSEMEMEESSGVYSPQEQQPSKSKFRFGRFAAPTVSKATFPSRFTWKSTTRRGTNEYDDGEVVDSQTA</sequence>
<accession>M4C0W7</accession>
<feature type="region of interest" description="Disordered" evidence="1">
    <location>
        <begin position="250"/>
        <end position="383"/>
    </location>
</feature>
<feature type="compositionally biased region" description="Low complexity" evidence="1">
    <location>
        <begin position="338"/>
        <end position="363"/>
    </location>
</feature>
<dbReference type="EMBL" id="JH598087">
    <property type="status" value="NOT_ANNOTATED_CDS"/>
    <property type="molecule type" value="Genomic_DNA"/>
</dbReference>
<reference evidence="2" key="2">
    <citation type="submission" date="2015-06" db="UniProtKB">
        <authorList>
            <consortium name="EnsemblProtists"/>
        </authorList>
    </citation>
    <scope>IDENTIFICATION</scope>
    <source>
        <strain evidence="2">Emoy2</strain>
    </source>
</reference>
<dbReference type="EnsemblProtists" id="HpaT812671">
    <property type="protein sequence ID" value="HpaP812671"/>
    <property type="gene ID" value="HpaG812671"/>
</dbReference>
<dbReference type="OMA" id="WANEDDS"/>
<protein>
    <submittedName>
        <fullName evidence="2">Uncharacterized protein</fullName>
    </submittedName>
</protein>
<proteinExistence type="predicted"/>
<dbReference type="HOGENOM" id="CLU_045910_0_0_1"/>
<feature type="region of interest" description="Disordered" evidence="1">
    <location>
        <begin position="451"/>
        <end position="473"/>
    </location>
</feature>
<organism evidence="2 3">
    <name type="scientific">Hyaloperonospora arabidopsidis (strain Emoy2)</name>
    <name type="common">Downy mildew agent</name>
    <name type="synonym">Peronospora arabidopsidis</name>
    <dbReference type="NCBI Taxonomy" id="559515"/>
    <lineage>
        <taxon>Eukaryota</taxon>
        <taxon>Sar</taxon>
        <taxon>Stramenopiles</taxon>
        <taxon>Oomycota</taxon>
        <taxon>Peronosporomycetes</taxon>
        <taxon>Peronosporales</taxon>
        <taxon>Peronosporaceae</taxon>
        <taxon>Hyaloperonospora</taxon>
    </lineage>
</organism>
<feature type="region of interest" description="Disordered" evidence="1">
    <location>
        <begin position="206"/>
        <end position="235"/>
    </location>
</feature>
<dbReference type="InParanoid" id="M4C0W7"/>
<dbReference type="Gene3D" id="1.20.120.20">
    <property type="entry name" value="Apolipoprotein"/>
    <property type="match status" value="1"/>
</dbReference>
<keyword evidence="3" id="KW-1185">Reference proteome</keyword>
<dbReference type="VEuPathDB" id="FungiDB:HpaG812671"/>
<dbReference type="STRING" id="559515.M4C0W7"/>
<feature type="compositionally biased region" description="Polar residues" evidence="1">
    <location>
        <begin position="302"/>
        <end position="312"/>
    </location>
</feature>